<evidence type="ECO:0000256" key="5">
    <source>
        <dbReference type="SAM" id="Phobius"/>
    </source>
</evidence>
<evidence type="ECO:0000256" key="2">
    <source>
        <dbReference type="ARBA" id="ARBA00022603"/>
    </source>
</evidence>
<dbReference type="Proteomes" id="UP001359485">
    <property type="component" value="Unassembled WGS sequence"/>
</dbReference>
<dbReference type="EMBL" id="JAWJWF010000047">
    <property type="protein sequence ID" value="KAK6621783.1"/>
    <property type="molecule type" value="Genomic_DNA"/>
</dbReference>
<comment type="caution">
    <text evidence="6">The sequence shown here is derived from an EMBL/GenBank/DDBJ whole genome shotgun (WGS) entry which is preliminary data.</text>
</comment>
<protein>
    <submittedName>
        <fullName evidence="6">Uncharacterized protein</fullName>
    </submittedName>
</protein>
<dbReference type="CDD" id="cd02440">
    <property type="entry name" value="AdoMet_MTases"/>
    <property type="match status" value="1"/>
</dbReference>
<name>A0ABR1AM69_POLSC</name>
<comment type="similarity">
    <text evidence="1">Belongs to the ANT/ATPSC lysine N-methyltransferase family.</text>
</comment>
<keyword evidence="2" id="KW-0489">Methyltransferase</keyword>
<dbReference type="SUPFAM" id="SSF53335">
    <property type="entry name" value="S-adenosyl-L-methionine-dependent methyltransferases"/>
    <property type="match status" value="1"/>
</dbReference>
<keyword evidence="5" id="KW-1133">Transmembrane helix</keyword>
<keyword evidence="4" id="KW-0949">S-adenosyl-L-methionine</keyword>
<gene>
    <name evidence="6" type="ORF">RUM44_001590</name>
</gene>
<evidence type="ECO:0000313" key="6">
    <source>
        <dbReference type="EMBL" id="KAK6621783.1"/>
    </source>
</evidence>
<keyword evidence="5" id="KW-0812">Transmembrane</keyword>
<keyword evidence="7" id="KW-1185">Reference proteome</keyword>
<feature type="transmembrane region" description="Helical" evidence="5">
    <location>
        <begin position="21"/>
        <end position="44"/>
    </location>
</feature>
<accession>A0ABR1AM69</accession>
<dbReference type="Gene3D" id="3.40.50.150">
    <property type="entry name" value="Vaccinia Virus protein VP39"/>
    <property type="match status" value="1"/>
</dbReference>
<evidence type="ECO:0000256" key="3">
    <source>
        <dbReference type="ARBA" id="ARBA00022679"/>
    </source>
</evidence>
<dbReference type="InterPro" id="IPR026170">
    <property type="entry name" value="FAM173A/B"/>
</dbReference>
<sequence length="196" mass="21556">MDIDQLAISSESKGPTKSIPALIFGGIASGLAIGLTVVSTPFIFPYFRRVCLPYVPATTQQVENILSALKGRSGNVIDLGSGDGRIVLATAQNGFQSTGVELNPWLVAYSKLAAFKSGFHKNTRFLKTDLWKFNLEPYNNVVIFGVDSMMNELELKFLKELKPNTVIVACRFPLKKLKPIKTIGKGIDTVWIYQVT</sequence>
<evidence type="ECO:0000256" key="1">
    <source>
        <dbReference type="ARBA" id="ARBA00010633"/>
    </source>
</evidence>
<organism evidence="6 7">
    <name type="scientific">Polyplax serrata</name>
    <name type="common">Common mouse louse</name>
    <dbReference type="NCBI Taxonomy" id="468196"/>
    <lineage>
        <taxon>Eukaryota</taxon>
        <taxon>Metazoa</taxon>
        <taxon>Ecdysozoa</taxon>
        <taxon>Arthropoda</taxon>
        <taxon>Hexapoda</taxon>
        <taxon>Insecta</taxon>
        <taxon>Pterygota</taxon>
        <taxon>Neoptera</taxon>
        <taxon>Paraneoptera</taxon>
        <taxon>Psocodea</taxon>
        <taxon>Troctomorpha</taxon>
        <taxon>Phthiraptera</taxon>
        <taxon>Anoplura</taxon>
        <taxon>Polyplacidae</taxon>
        <taxon>Polyplax</taxon>
    </lineage>
</organism>
<evidence type="ECO:0000313" key="7">
    <source>
        <dbReference type="Proteomes" id="UP001359485"/>
    </source>
</evidence>
<keyword evidence="5" id="KW-0472">Membrane</keyword>
<keyword evidence="3" id="KW-0808">Transferase</keyword>
<dbReference type="PANTHER" id="PTHR13610">
    <property type="entry name" value="METHYLTRANSFERASE DOMAIN-CONTAINING PROTEIN"/>
    <property type="match status" value="1"/>
</dbReference>
<reference evidence="6 7" key="1">
    <citation type="submission" date="2023-09" db="EMBL/GenBank/DDBJ databases">
        <title>Genomes of two closely related lineages of the louse Polyplax serrata with different host specificities.</title>
        <authorList>
            <person name="Martinu J."/>
            <person name="Tarabai H."/>
            <person name="Stefka J."/>
            <person name="Hypsa V."/>
        </authorList>
    </citation>
    <scope>NUCLEOTIDE SEQUENCE [LARGE SCALE GENOMIC DNA]</scope>
    <source>
        <strain evidence="6">98ZLc_SE</strain>
    </source>
</reference>
<dbReference type="InterPro" id="IPR029063">
    <property type="entry name" value="SAM-dependent_MTases_sf"/>
</dbReference>
<proteinExistence type="inferred from homology"/>
<evidence type="ECO:0000256" key="4">
    <source>
        <dbReference type="ARBA" id="ARBA00022691"/>
    </source>
</evidence>
<dbReference type="PANTHER" id="PTHR13610:SF9">
    <property type="entry name" value="FI06469P"/>
    <property type="match status" value="1"/>
</dbReference>